<keyword evidence="3" id="KW-0804">Transcription</keyword>
<dbReference type="SMART" id="SM00354">
    <property type="entry name" value="HTH_LACI"/>
    <property type="match status" value="1"/>
</dbReference>
<dbReference type="InterPro" id="IPR028082">
    <property type="entry name" value="Peripla_BP_I"/>
</dbReference>
<dbReference type="Proteomes" id="UP001597055">
    <property type="component" value="Unassembled WGS sequence"/>
</dbReference>
<dbReference type="PROSITE" id="PS00356">
    <property type="entry name" value="HTH_LACI_1"/>
    <property type="match status" value="1"/>
</dbReference>
<dbReference type="SUPFAM" id="SSF47413">
    <property type="entry name" value="lambda repressor-like DNA-binding domains"/>
    <property type="match status" value="1"/>
</dbReference>
<dbReference type="PANTHER" id="PTHR30146">
    <property type="entry name" value="LACI-RELATED TRANSCRIPTIONAL REPRESSOR"/>
    <property type="match status" value="1"/>
</dbReference>
<dbReference type="GO" id="GO:0003677">
    <property type="term" value="F:DNA binding"/>
    <property type="evidence" value="ECO:0007669"/>
    <property type="project" value="UniProtKB-KW"/>
</dbReference>
<dbReference type="CDD" id="cd06267">
    <property type="entry name" value="PBP1_LacI_sugar_binding-like"/>
    <property type="match status" value="1"/>
</dbReference>
<proteinExistence type="predicted"/>
<dbReference type="PANTHER" id="PTHR30146:SF109">
    <property type="entry name" value="HTH-TYPE TRANSCRIPTIONAL REGULATOR GALS"/>
    <property type="match status" value="1"/>
</dbReference>
<reference evidence="6" key="1">
    <citation type="journal article" date="2019" name="Int. J. Syst. Evol. Microbiol.">
        <title>The Global Catalogue of Microorganisms (GCM) 10K type strain sequencing project: providing services to taxonomists for standard genome sequencing and annotation.</title>
        <authorList>
            <consortium name="The Broad Institute Genomics Platform"/>
            <consortium name="The Broad Institute Genome Sequencing Center for Infectious Disease"/>
            <person name="Wu L."/>
            <person name="Ma J."/>
        </authorList>
    </citation>
    <scope>NUCLEOTIDE SEQUENCE [LARGE SCALE GENOMIC DNA]</scope>
    <source>
        <strain evidence="6">CCUG 54523</strain>
    </source>
</reference>
<evidence type="ECO:0000256" key="3">
    <source>
        <dbReference type="ARBA" id="ARBA00023163"/>
    </source>
</evidence>
<dbReference type="InterPro" id="IPR046335">
    <property type="entry name" value="LacI/GalR-like_sensor"/>
</dbReference>
<dbReference type="Pfam" id="PF00356">
    <property type="entry name" value="LacI"/>
    <property type="match status" value="1"/>
</dbReference>
<dbReference type="InterPro" id="IPR010982">
    <property type="entry name" value="Lambda_DNA-bd_dom_sf"/>
</dbReference>
<accession>A0ABW3AF59</accession>
<keyword evidence="6" id="KW-1185">Reference proteome</keyword>
<dbReference type="SUPFAM" id="SSF53822">
    <property type="entry name" value="Periplasmic binding protein-like I"/>
    <property type="match status" value="1"/>
</dbReference>
<feature type="domain" description="HTH lacI-type" evidence="4">
    <location>
        <begin position="9"/>
        <end position="64"/>
    </location>
</feature>
<keyword evidence="2 5" id="KW-0238">DNA-binding</keyword>
<protein>
    <submittedName>
        <fullName evidence="5">LacI family DNA-binding transcriptional regulator</fullName>
    </submittedName>
</protein>
<evidence type="ECO:0000259" key="4">
    <source>
        <dbReference type="PROSITE" id="PS50932"/>
    </source>
</evidence>
<dbReference type="Gene3D" id="1.10.260.40">
    <property type="entry name" value="lambda repressor-like DNA-binding domains"/>
    <property type="match status" value="1"/>
</dbReference>
<dbReference type="PRINTS" id="PR00036">
    <property type="entry name" value="HTHLACI"/>
</dbReference>
<comment type="caution">
    <text evidence="5">The sequence shown here is derived from an EMBL/GenBank/DDBJ whole genome shotgun (WGS) entry which is preliminary data.</text>
</comment>
<name>A0ABW3AF59_9MICO</name>
<keyword evidence="1" id="KW-0805">Transcription regulation</keyword>
<dbReference type="PROSITE" id="PS50932">
    <property type="entry name" value="HTH_LACI_2"/>
    <property type="match status" value="1"/>
</dbReference>
<dbReference type="CDD" id="cd01392">
    <property type="entry name" value="HTH_LacI"/>
    <property type="match status" value="1"/>
</dbReference>
<evidence type="ECO:0000313" key="5">
    <source>
        <dbReference type="EMBL" id="MFD0789632.1"/>
    </source>
</evidence>
<dbReference type="EMBL" id="JBHTII010000001">
    <property type="protein sequence ID" value="MFD0789632.1"/>
    <property type="molecule type" value="Genomic_DNA"/>
</dbReference>
<evidence type="ECO:0000313" key="6">
    <source>
        <dbReference type="Proteomes" id="UP001597055"/>
    </source>
</evidence>
<evidence type="ECO:0000256" key="2">
    <source>
        <dbReference type="ARBA" id="ARBA00023125"/>
    </source>
</evidence>
<sequence>MPAPARGAATLHDVAREAGVSLATASRVLNGSTRKVAESYRVRVQAAADLLGYTPNLSAQATARGTTAVIALMVADIADAATGRLVAGVARAADEAGLVLTVAVTAHDPEREIRVVRALRGQRPRGLIVEAAPADGPDASTLTAELEALSGTGGRVVVIGREVADVPAVATDDRAGASALGEELAGLGYREAVVIAADRDIPAFEARATGFREGFERAGGRIVEVRRTGVSRDAGYDAARALLEAGLAPGTLIFVVRDAVAIGVMSALRDAGRAVGADIAVAGFDDIPSAADAAAPLTTVRVPLEELGRRAVQAVLEPDGPGEPALAVEVVVRASTPGRR</sequence>
<organism evidence="5 6">
    <name type="scientific">Microbacterium insulae</name>
    <dbReference type="NCBI Taxonomy" id="483014"/>
    <lineage>
        <taxon>Bacteria</taxon>
        <taxon>Bacillati</taxon>
        <taxon>Actinomycetota</taxon>
        <taxon>Actinomycetes</taxon>
        <taxon>Micrococcales</taxon>
        <taxon>Microbacteriaceae</taxon>
        <taxon>Microbacterium</taxon>
    </lineage>
</organism>
<gene>
    <name evidence="5" type="ORF">ACFQ0P_04425</name>
</gene>
<evidence type="ECO:0000256" key="1">
    <source>
        <dbReference type="ARBA" id="ARBA00023015"/>
    </source>
</evidence>
<dbReference type="InterPro" id="IPR000843">
    <property type="entry name" value="HTH_LacI"/>
</dbReference>
<dbReference type="Gene3D" id="3.40.50.2300">
    <property type="match status" value="2"/>
</dbReference>
<dbReference type="Pfam" id="PF13377">
    <property type="entry name" value="Peripla_BP_3"/>
    <property type="match status" value="1"/>
</dbReference>
<dbReference type="RefSeq" id="WP_204981530.1">
    <property type="nucleotide sequence ID" value="NZ_JBHTII010000001.1"/>
</dbReference>